<keyword evidence="4" id="KW-1185">Reference proteome</keyword>
<keyword evidence="1" id="KW-0812">Transmembrane</keyword>
<dbReference type="OrthoDB" id="9798690at2"/>
<dbReference type="RefSeq" id="WP_015470477.1">
    <property type="nucleotide sequence ID" value="NC_020813.1"/>
</dbReference>
<dbReference type="TCDB" id="5.A.1.6.5">
    <property type="family name" value="the disulfide bond oxidoreductase d (dsbd) family"/>
</dbReference>
<feature type="transmembrane region" description="Helical" evidence="1">
    <location>
        <begin position="111"/>
        <end position="136"/>
    </location>
</feature>
<feature type="transmembrane region" description="Helical" evidence="1">
    <location>
        <begin position="186"/>
        <end position="203"/>
    </location>
</feature>
<dbReference type="HOGENOM" id="CLU_1248622_0_0_7"/>
<feature type="transmembrane region" description="Helical" evidence="1">
    <location>
        <begin position="142"/>
        <end position="165"/>
    </location>
</feature>
<dbReference type="PATRIC" id="fig|1184267.3.peg.1792"/>
<evidence type="ECO:0000313" key="4">
    <source>
        <dbReference type="Proteomes" id="UP000012040"/>
    </source>
</evidence>
<evidence type="ECO:0000256" key="1">
    <source>
        <dbReference type="SAM" id="Phobius"/>
    </source>
</evidence>
<accession>M4V9D4</accession>
<organism evidence="3 4">
    <name type="scientific">Pseudobdellovibrio exovorus JSS</name>
    <dbReference type="NCBI Taxonomy" id="1184267"/>
    <lineage>
        <taxon>Bacteria</taxon>
        <taxon>Pseudomonadati</taxon>
        <taxon>Bdellovibrionota</taxon>
        <taxon>Bdellovibrionia</taxon>
        <taxon>Bdellovibrionales</taxon>
        <taxon>Pseudobdellovibrionaceae</taxon>
        <taxon>Pseudobdellovibrio</taxon>
    </lineage>
</organism>
<dbReference type="InterPro" id="IPR039447">
    <property type="entry name" value="UreH-like_TM_dom"/>
</dbReference>
<name>M4V9D4_9BACT</name>
<dbReference type="Proteomes" id="UP000012040">
    <property type="component" value="Chromosome"/>
</dbReference>
<feature type="transmembrane region" description="Helical" evidence="1">
    <location>
        <begin position="74"/>
        <end position="90"/>
    </location>
</feature>
<evidence type="ECO:0000259" key="2">
    <source>
        <dbReference type="Pfam" id="PF13386"/>
    </source>
</evidence>
<evidence type="ECO:0000313" key="3">
    <source>
        <dbReference type="EMBL" id="AGH95987.1"/>
    </source>
</evidence>
<dbReference type="KEGG" id="bex:A11Q_1771"/>
<keyword evidence="1" id="KW-0472">Membrane</keyword>
<gene>
    <name evidence="3" type="ORF">A11Q_1771</name>
</gene>
<reference evidence="3 4" key="1">
    <citation type="journal article" date="2013" name="ISME J.">
        <title>By their genes ye shall know them: genomic signatures of predatory bacteria.</title>
        <authorList>
            <person name="Pasternak Z."/>
            <person name="Pietrokovski S."/>
            <person name="Rotem O."/>
            <person name="Gophna U."/>
            <person name="Lurie-Weinberger M.N."/>
            <person name="Jurkevitch E."/>
        </authorList>
    </citation>
    <scope>NUCLEOTIDE SEQUENCE [LARGE SCALE GENOMIC DNA]</scope>
    <source>
        <strain evidence="3 4">JSS</strain>
    </source>
</reference>
<feature type="transmembrane region" description="Helical" evidence="1">
    <location>
        <begin position="49"/>
        <end position="68"/>
    </location>
</feature>
<feature type="domain" description="Urease accessory protein UreH-like transmembrane" evidence="2">
    <location>
        <begin position="17"/>
        <end position="174"/>
    </location>
</feature>
<dbReference type="EMBL" id="CP003537">
    <property type="protein sequence ID" value="AGH95987.1"/>
    <property type="molecule type" value="Genomic_DNA"/>
</dbReference>
<dbReference type="STRING" id="1184267.A11Q_1771"/>
<dbReference type="eggNOG" id="COG2836">
    <property type="taxonomic scope" value="Bacteria"/>
</dbReference>
<sequence length="221" mass="25304">MDFLNLDLQSSLLPLILLLVSLIGSNHCAIMCVPLVATYKTKNLTPYHLGRLTAYLTVGTAIYFIGEIALRNQWLWLAWGLLFLGYFIKVSKDEFLSHHCCIKKTVPQKRVSSLALFGFLNGLLPCAWLFLILITLSKIQSLFLFYIFIVIFWVGTIPVFSVINLTHHLTSKYFPRLRSLVFNRKLFFIIYLSIAIYALTLHFKTPLKHEAEISPSSLICT</sequence>
<proteinExistence type="predicted"/>
<protein>
    <recommendedName>
        <fullName evidence="2">Urease accessory protein UreH-like transmembrane domain-containing protein</fullName>
    </recommendedName>
</protein>
<keyword evidence="1" id="KW-1133">Transmembrane helix</keyword>
<feature type="transmembrane region" description="Helical" evidence="1">
    <location>
        <begin position="12"/>
        <end position="37"/>
    </location>
</feature>
<dbReference type="Pfam" id="PF13386">
    <property type="entry name" value="DsbD_2"/>
    <property type="match status" value="1"/>
</dbReference>
<dbReference type="AlphaFoldDB" id="M4V9D4"/>